<name>A0A409W3X8_9AGAR</name>
<dbReference type="InParanoid" id="A0A409W3X8"/>
<feature type="domain" description="RDRP core" evidence="2">
    <location>
        <begin position="405"/>
        <end position="1003"/>
    </location>
</feature>
<dbReference type="GO" id="GO:0030422">
    <property type="term" value="P:siRNA processing"/>
    <property type="evidence" value="ECO:0007669"/>
    <property type="project" value="TreeGrafter"/>
</dbReference>
<dbReference type="OrthoDB" id="6513042at2759"/>
<dbReference type="InterPro" id="IPR057596">
    <property type="entry name" value="RDRP_core"/>
</dbReference>
<dbReference type="EMBL" id="NHTK01005829">
    <property type="protein sequence ID" value="PPQ73217.1"/>
    <property type="molecule type" value="Genomic_DNA"/>
</dbReference>
<dbReference type="GO" id="GO:0031380">
    <property type="term" value="C:nuclear RNA-directed RNA polymerase complex"/>
    <property type="evidence" value="ECO:0007669"/>
    <property type="project" value="TreeGrafter"/>
</dbReference>
<dbReference type="GO" id="GO:0003968">
    <property type="term" value="F:RNA-directed RNA polymerase activity"/>
    <property type="evidence" value="ECO:0007669"/>
    <property type="project" value="UniProtKB-KW"/>
</dbReference>
<proteinExistence type="inferred from homology"/>
<gene>
    <name evidence="3" type="ORF">CVT24_010027</name>
</gene>
<keyword evidence="1" id="KW-0808">Transferase</keyword>
<evidence type="ECO:0000259" key="2">
    <source>
        <dbReference type="Pfam" id="PF05183"/>
    </source>
</evidence>
<accession>A0A409W3X8</accession>
<keyword evidence="4" id="KW-1185">Reference proteome</keyword>
<dbReference type="PANTHER" id="PTHR23079">
    <property type="entry name" value="RNA-DEPENDENT RNA POLYMERASE"/>
    <property type="match status" value="1"/>
</dbReference>
<dbReference type="PANTHER" id="PTHR23079:SF55">
    <property type="entry name" value="RNA-DIRECTED RNA POLYMERASE"/>
    <property type="match status" value="1"/>
</dbReference>
<dbReference type="AlphaFoldDB" id="A0A409W3X8"/>
<keyword evidence="1" id="KW-0696">RNA-directed RNA polymerase</keyword>
<evidence type="ECO:0000313" key="3">
    <source>
        <dbReference type="EMBL" id="PPQ73217.1"/>
    </source>
</evidence>
<organism evidence="3 4">
    <name type="scientific">Panaeolus cyanescens</name>
    <dbReference type="NCBI Taxonomy" id="181874"/>
    <lineage>
        <taxon>Eukaryota</taxon>
        <taxon>Fungi</taxon>
        <taxon>Dikarya</taxon>
        <taxon>Basidiomycota</taxon>
        <taxon>Agaricomycotina</taxon>
        <taxon>Agaricomycetes</taxon>
        <taxon>Agaricomycetidae</taxon>
        <taxon>Agaricales</taxon>
        <taxon>Agaricineae</taxon>
        <taxon>Galeropsidaceae</taxon>
        <taxon>Panaeolus</taxon>
    </lineage>
</organism>
<comment type="catalytic activity">
    <reaction evidence="1">
        <text>RNA(n) + a ribonucleoside 5'-triphosphate = RNA(n+1) + diphosphate</text>
        <dbReference type="Rhea" id="RHEA:21248"/>
        <dbReference type="Rhea" id="RHEA-COMP:14527"/>
        <dbReference type="Rhea" id="RHEA-COMP:17342"/>
        <dbReference type="ChEBI" id="CHEBI:33019"/>
        <dbReference type="ChEBI" id="CHEBI:61557"/>
        <dbReference type="ChEBI" id="CHEBI:140395"/>
        <dbReference type="EC" id="2.7.7.48"/>
    </reaction>
</comment>
<dbReference type="GO" id="GO:0003723">
    <property type="term" value="F:RNA binding"/>
    <property type="evidence" value="ECO:0007669"/>
    <property type="project" value="UniProtKB-KW"/>
</dbReference>
<dbReference type="Pfam" id="PF05183">
    <property type="entry name" value="RdRP"/>
    <property type="match status" value="1"/>
</dbReference>
<reference evidence="3 4" key="1">
    <citation type="journal article" date="2018" name="Evol. Lett.">
        <title>Horizontal gene cluster transfer increased hallucinogenic mushroom diversity.</title>
        <authorList>
            <person name="Reynolds H.T."/>
            <person name="Vijayakumar V."/>
            <person name="Gluck-Thaler E."/>
            <person name="Korotkin H.B."/>
            <person name="Matheny P.B."/>
            <person name="Slot J.C."/>
        </authorList>
    </citation>
    <scope>NUCLEOTIDE SEQUENCE [LARGE SCALE GENOMIC DNA]</scope>
    <source>
        <strain evidence="3 4">2629</strain>
    </source>
</reference>
<protein>
    <recommendedName>
        <fullName evidence="1">RNA-dependent RNA polymerase</fullName>
        <ecNumber evidence="1">2.7.7.48</ecNumber>
    </recommendedName>
</protein>
<comment type="caution">
    <text evidence="3">The sequence shown here is derived from an EMBL/GenBank/DDBJ whole genome shotgun (WGS) entry which is preliminary data.</text>
</comment>
<sequence length="1195" mass="136016">MELFVRKVPPDITPTQLKLSLATVLHGHLFQHLSETPINFHVYLFPNKRNPIQRYSGFGALTLPSEEHGNLFLSLCQAGRIRFSTNTGMVFSVSRNRPREDILREIQLSPYVNPQVQEERERRQQLLEQETIAIDQLQFCWMCRDGTLSIEWEDACEGRCILRFDDERREIQTEISFEGIPGRYRIAMPYSTINYANAHLYAGVQPAIILNLAAPPKYEVSLPDQPKRHRLSSLPVPEHAAIAPYASLDIRLVCHSPAELTHFRRLARIAQFNSMAEEETPVDKQRQRFSQTLLNRFQNSLRQFNWQVAFQLEGLLRSLDVDVKEILKLLPHILRVSRSKGKVYAAQLLRKFREELRRTWLENEDVDQPALLLKLEEELGNGGAMDPLVPIDGNFFWAYHVLIGPTSMQLEGPTLEQSNRVIRSYNPKSHDSFLRVSFVDELNLRYRFDREIDGAHFIQTRIGPFLRQGLHIAGRKFEFLAYSQSALKEHCVWFVKGFNDPDSPRVYVDAKKIIQTLGDFARRDQRLMRCPARYAARLSQAFTATDAVNVAVDSVIEEPDIEVELPSGKKYQFTDGVGTISEELAREIWAQLKAVKKKGRSRIPHPKAYQIRFKGSKGMVSVDHKLRGLAMTLRPSMIKFEAPEEMNAIEIARAFDRPGDYFLNRPLIMLMEGLGVPYATFKEYQDRAVQQTRNCTRSLDAAANLMASYGLGTAYRIPSILTQLSKKPMYLESLPGNGFYQRMLSFSVNHALRMLKNKASIPIPGAWTLVGVADVHGYLQPDQIFAHVRTLEGKNIYLDGPVLISRSPTIHPGDVRIVHAIGRPPRDSCFEEESIRNTVVFSVLGDRPLPSCLGGGDLDGDTYNLIPLGDFPEFTPIRQNVPPAEYEAAPRKELDRPCTMIDVADFVMEYIHSDVVGIVATNWLIIADQSPEGIFDKDCIRLAEIHSHAVDYPKSGQPVAVDNIPRLKSKIKPDWSAPETVNIDTSSNYYKSNRAIGRLFRAIDIPNEQGSTRSRRQRQPRRTGGVEELDRAMANLDIADDDELFHAIEERVQVFMDTDGPWQEDSTSDIARIFNRYSNELQAICSTTTLSNHRRHRLSEEEAVVGTIAEKSSQPRRRKELMSTLREKTNRLVEGTREALEGDDSVNVDGWLERSWIGFLLAKSYKEDFGAQSFGWVALGSILDALAEIRAEMEN</sequence>
<evidence type="ECO:0000256" key="1">
    <source>
        <dbReference type="RuleBase" id="RU363098"/>
    </source>
</evidence>
<dbReference type="EC" id="2.7.7.48" evidence="1"/>
<comment type="similarity">
    <text evidence="1">Belongs to the RdRP family.</text>
</comment>
<evidence type="ECO:0000313" key="4">
    <source>
        <dbReference type="Proteomes" id="UP000284842"/>
    </source>
</evidence>
<keyword evidence="1" id="KW-0548">Nucleotidyltransferase</keyword>
<dbReference type="InterPro" id="IPR007855">
    <property type="entry name" value="RDRP"/>
</dbReference>
<dbReference type="Proteomes" id="UP000284842">
    <property type="component" value="Unassembled WGS sequence"/>
</dbReference>
<keyword evidence="1" id="KW-0694">RNA-binding</keyword>
<dbReference type="STRING" id="181874.A0A409W3X8"/>
<dbReference type="FunCoup" id="A0A409W3X8">
    <property type="interactions" value="3"/>
</dbReference>